<evidence type="ECO:0000313" key="2">
    <source>
        <dbReference type="Proteomes" id="UP001500266"/>
    </source>
</evidence>
<protein>
    <submittedName>
        <fullName evidence="1">Uncharacterized protein</fullName>
    </submittedName>
</protein>
<dbReference type="EMBL" id="BAABDO010000057">
    <property type="protein sequence ID" value="GAA4145595.1"/>
    <property type="molecule type" value="Genomic_DNA"/>
</dbReference>
<dbReference type="Proteomes" id="UP001500266">
    <property type="component" value="Unassembled WGS sequence"/>
</dbReference>
<evidence type="ECO:0000313" key="1">
    <source>
        <dbReference type="EMBL" id="GAA4145595.1"/>
    </source>
</evidence>
<accession>A0ABP7Z1Y1</accession>
<reference evidence="2" key="1">
    <citation type="journal article" date="2019" name="Int. J. Syst. Evol. Microbiol.">
        <title>The Global Catalogue of Microorganisms (GCM) 10K type strain sequencing project: providing services to taxonomists for standard genome sequencing and annotation.</title>
        <authorList>
            <consortium name="The Broad Institute Genomics Platform"/>
            <consortium name="The Broad Institute Genome Sequencing Center for Infectious Disease"/>
            <person name="Wu L."/>
            <person name="Ma J."/>
        </authorList>
    </citation>
    <scope>NUCLEOTIDE SEQUENCE [LARGE SCALE GENOMIC DNA]</scope>
    <source>
        <strain evidence="2">JCM 17316</strain>
    </source>
</reference>
<dbReference type="RefSeq" id="WP_345022724.1">
    <property type="nucleotide sequence ID" value="NZ_BAABDO010000057.1"/>
</dbReference>
<sequence>MTEPGDRVLEAAAGDTVVMAADVPRRVTTEGGFAAVVAAAAGGRVYNPDGVGDGCAMGPEGTDRIVPPWAA</sequence>
<proteinExistence type="predicted"/>
<organism evidence="1 2">
    <name type="scientific">Actinomadura keratinilytica</name>
    <dbReference type="NCBI Taxonomy" id="547461"/>
    <lineage>
        <taxon>Bacteria</taxon>
        <taxon>Bacillati</taxon>
        <taxon>Actinomycetota</taxon>
        <taxon>Actinomycetes</taxon>
        <taxon>Streptosporangiales</taxon>
        <taxon>Thermomonosporaceae</taxon>
        <taxon>Actinomadura</taxon>
    </lineage>
</organism>
<name>A0ABP7Z1Y1_9ACTN</name>
<keyword evidence="2" id="KW-1185">Reference proteome</keyword>
<gene>
    <name evidence="1" type="ORF">GCM10022416_37430</name>
</gene>
<comment type="caution">
    <text evidence="1">The sequence shown here is derived from an EMBL/GenBank/DDBJ whole genome shotgun (WGS) entry which is preliminary data.</text>
</comment>